<keyword evidence="5" id="KW-1185">Reference proteome</keyword>
<keyword evidence="1" id="KW-0489">Methyltransferase</keyword>
<dbReference type="PANTHER" id="PTHR11548">
    <property type="entry name" value="THYMIDYLATE SYNTHASE 1"/>
    <property type="match status" value="1"/>
</dbReference>
<dbReference type="SUPFAM" id="SSF55831">
    <property type="entry name" value="Thymidylate synthase/dCMP hydroxymethylase"/>
    <property type="match status" value="1"/>
</dbReference>
<dbReference type="InterPro" id="IPR036926">
    <property type="entry name" value="Thymidate_synth/dCMP_Mease_sf"/>
</dbReference>
<protein>
    <submittedName>
        <fullName evidence="4">Thymidylate synthase</fullName>
    </submittedName>
</protein>
<dbReference type="Gene3D" id="3.30.572.10">
    <property type="entry name" value="Thymidylate synthase/dCMP hydroxymethylase domain"/>
    <property type="match status" value="1"/>
</dbReference>
<dbReference type="Proteomes" id="UP001271640">
    <property type="component" value="Unassembled WGS sequence"/>
</dbReference>
<evidence type="ECO:0000313" key="5">
    <source>
        <dbReference type="Proteomes" id="UP001271640"/>
    </source>
</evidence>
<evidence type="ECO:0000259" key="3">
    <source>
        <dbReference type="Pfam" id="PF00303"/>
    </source>
</evidence>
<dbReference type="EMBL" id="VCDP01000027">
    <property type="protein sequence ID" value="MDX7999243.1"/>
    <property type="molecule type" value="Genomic_DNA"/>
</dbReference>
<evidence type="ECO:0000256" key="1">
    <source>
        <dbReference type="ARBA" id="ARBA00022603"/>
    </source>
</evidence>
<evidence type="ECO:0000313" key="4">
    <source>
        <dbReference type="EMBL" id="MDX7999243.1"/>
    </source>
</evidence>
<dbReference type="PANTHER" id="PTHR11548:SF9">
    <property type="entry name" value="THYMIDYLATE SYNTHASE"/>
    <property type="match status" value="1"/>
</dbReference>
<dbReference type="Pfam" id="PF00303">
    <property type="entry name" value="Thymidylat_synt"/>
    <property type="match status" value="1"/>
</dbReference>
<feature type="domain" description="Thymidylate synthase/dCMP hydroxymethylase" evidence="3">
    <location>
        <begin position="61"/>
        <end position="236"/>
    </location>
</feature>
<proteinExistence type="predicted"/>
<dbReference type="InterPro" id="IPR045097">
    <property type="entry name" value="Thymidate_synth/dCMP_Mease"/>
</dbReference>
<evidence type="ECO:0000256" key="2">
    <source>
        <dbReference type="ARBA" id="ARBA00022679"/>
    </source>
</evidence>
<sequence>MNSRVFMNLFDTFDELYIATLDLVSNNYEFENSPRGYSEREVIGFSCKLTNPLSRYCFHPMRKQNIIFNYAEALWYLSGKNDLDFISRYAPSMAKYSADGKTLPGTGYGNKLLHFGSSDLNQISRAVDIIKNDDADSKRVFLQIFSADEDIYKTNIDVSCTLGLQLLFRAGKLHMVAYMRANDAYVGMLGDIFSFTFIQEFIASMLDCEVGQYTHNVGSIHIYQHNQEKVQSILDNPFETFETTHSPPVMPKSNFSVISKVLEYENKICHSELSLDDINQLPLDEYWIEILRLFKVNAYFQNGESVPDMLIQRIHPFHRSFLLNKLK</sequence>
<organism evidence="4 5">
    <name type="scientific">Xenorhabdus littoralis</name>
    <dbReference type="NCBI Taxonomy" id="2582835"/>
    <lineage>
        <taxon>Bacteria</taxon>
        <taxon>Pseudomonadati</taxon>
        <taxon>Pseudomonadota</taxon>
        <taxon>Gammaproteobacteria</taxon>
        <taxon>Enterobacterales</taxon>
        <taxon>Morganellaceae</taxon>
        <taxon>Xenorhabdus</taxon>
    </lineage>
</organism>
<reference evidence="5" key="1">
    <citation type="journal article" date="2024" name="Toxins">
        <title>Genome Sequence Analysis of Native Xenorhabdus Strains Isolated from Entomopathogenic Nematodes in Argentina.</title>
        <authorList>
            <person name="Palma L."/>
            <person name="Frizzo L."/>
            <person name="Kaiser S."/>
            <person name="Berry C."/>
            <person name="Caballero P."/>
            <person name="Bode H.B."/>
            <person name="Del Valle E.E."/>
        </authorList>
    </citation>
    <scope>NUCLEOTIDE SEQUENCE [LARGE SCALE GENOMIC DNA]</scope>
    <source>
        <strain evidence="5">Reich</strain>
    </source>
</reference>
<keyword evidence="2" id="KW-0808">Transferase</keyword>
<accession>A0ABU4SKQ4</accession>
<name>A0ABU4SKQ4_9GAMM</name>
<comment type="caution">
    <text evidence="4">The sequence shown here is derived from an EMBL/GenBank/DDBJ whole genome shotgun (WGS) entry which is preliminary data.</text>
</comment>
<gene>
    <name evidence="4" type="ORF">FE394_08520</name>
</gene>
<dbReference type="CDD" id="cd00351">
    <property type="entry name" value="TS_Pyrimidine_HMase"/>
    <property type="match status" value="1"/>
</dbReference>
<dbReference type="InterPro" id="IPR023451">
    <property type="entry name" value="Thymidate_synth/dCMP_Mease_dom"/>
</dbReference>